<evidence type="ECO:0000313" key="1">
    <source>
        <dbReference type="EMBL" id="RVW06197.1"/>
    </source>
</evidence>
<protein>
    <submittedName>
        <fullName evidence="1">Uncharacterized protein</fullName>
    </submittedName>
</protein>
<evidence type="ECO:0000313" key="2">
    <source>
        <dbReference type="Proteomes" id="UP000284333"/>
    </source>
</evidence>
<name>A0A3S3AB79_9NOCA</name>
<keyword evidence="2" id="KW-1185">Reference proteome</keyword>
<sequence>MVSQVIGQHVVARIVQGLVLGQEVDLDAVGTVPALQVARVTLPVGRAEVVANHDAPGVGRNQPSLEHGAVEGRKEDILVIEANSVRTFEDRGSFGERQATGYHLGDLDSGGCCGVGHCGAPGTA</sequence>
<dbReference type="Proteomes" id="UP000284333">
    <property type="component" value="Unassembled WGS sequence"/>
</dbReference>
<gene>
    <name evidence="1" type="ORF">EF834_01710</name>
</gene>
<dbReference type="AlphaFoldDB" id="A0A3S3AB79"/>
<reference evidence="1 2" key="1">
    <citation type="submission" date="2018-11" db="EMBL/GenBank/DDBJ databases">
        <title>Rhodococcus spongicola sp. nov. and Rhodococcus xishaensis sp. nov. from marine sponges.</title>
        <authorList>
            <person name="Li L."/>
            <person name="Lin H.W."/>
        </authorList>
    </citation>
    <scope>NUCLEOTIDE SEQUENCE [LARGE SCALE GENOMIC DNA]</scope>
    <source>
        <strain evidence="1 2">LHW50502</strain>
    </source>
</reference>
<dbReference type="EMBL" id="RKLN01000001">
    <property type="protein sequence ID" value="RVW06197.1"/>
    <property type="molecule type" value="Genomic_DNA"/>
</dbReference>
<accession>A0A3S3AB79</accession>
<organism evidence="1 2">
    <name type="scientific">Rhodococcus spongiicola</name>
    <dbReference type="NCBI Taxonomy" id="2487352"/>
    <lineage>
        <taxon>Bacteria</taxon>
        <taxon>Bacillati</taxon>
        <taxon>Actinomycetota</taxon>
        <taxon>Actinomycetes</taxon>
        <taxon>Mycobacteriales</taxon>
        <taxon>Nocardiaceae</taxon>
        <taxon>Rhodococcus</taxon>
    </lineage>
</organism>
<comment type="caution">
    <text evidence="1">The sequence shown here is derived from an EMBL/GenBank/DDBJ whole genome shotgun (WGS) entry which is preliminary data.</text>
</comment>
<proteinExistence type="predicted"/>